<feature type="domain" description="Glucose-methanol-choline oxidoreductase N-terminal" evidence="9">
    <location>
        <begin position="302"/>
        <end position="316"/>
    </location>
</feature>
<protein>
    <submittedName>
        <fullName evidence="10">Alcohol oxidase</fullName>
    </submittedName>
</protein>
<dbReference type="Pfam" id="PF00732">
    <property type="entry name" value="GMC_oxred_N"/>
    <property type="match status" value="1"/>
</dbReference>
<dbReference type="Proteomes" id="UP000310421">
    <property type="component" value="Unassembled WGS sequence"/>
</dbReference>
<proteinExistence type="inferred from homology"/>
<accession>A0A4S8ZKC1</accession>
<evidence type="ECO:0000256" key="8">
    <source>
        <dbReference type="SAM" id="SignalP"/>
    </source>
</evidence>
<keyword evidence="3" id="KW-0285">Flavoprotein</keyword>
<evidence type="ECO:0000256" key="4">
    <source>
        <dbReference type="ARBA" id="ARBA00022827"/>
    </source>
</evidence>
<sequence length="596" mass="64457">MLGQLATLALVSTAFAIPNTLPKSTPRYDYIVVGGGTSGLVIANRLSEDPTVSVAVIEAGDQVFNNTNVTSASGYGKAFGTEIDWAYESEAQVYAGNKTQILRAGKALGGTSTINGKSLYCMTYMRAESSQIDSWKKVGNNITWNSLLPYYKKSEYFEYPTEAQVSMGASYLPEYHGTEGPLAVSWPTEMVGNNFSSMLNATFKAMKLPWNGEANSGSMRGYNVFPKTFDRSLDLREDAARAYYYPFTTRPNLDVYLNSFAQRLTWSNDNSSVAFANGVVFTDKSGAEQSLLATKEVVLSAGSLRSPLLLELSGVGNPAVLESLGIEVKVNSPFVGENLQDQTTVDTNYDATQNFTGAGGFIGYFNATDVWGNSTASFSKTIKASLEQYANKTVQATGGITNVDTLLRLFNIQHELIFEDEVVISEIIVNAPSASAGLIEYWGLMPFSRGNIHIKSANASAPASINPNYFLLDYDIKQQIGTARTARKVATTAPLSNILTSETLPGLDSVPANASDAVWGDWLKSVYRSNYHYISTAAMMSKELGGVVDDNHLVYGTANVRVVDASVLPFQVSGHLTSTLYALAERAADVIKASHQ</sequence>
<dbReference type="InterPro" id="IPR027424">
    <property type="entry name" value="Glucose_Oxidase_domain_2"/>
</dbReference>
<name>A0A4S8ZKC1_AURPU</name>
<evidence type="ECO:0000313" key="10">
    <source>
        <dbReference type="EMBL" id="THW66379.1"/>
    </source>
</evidence>
<dbReference type="EMBL" id="QZAN01000007">
    <property type="protein sequence ID" value="THW66379.1"/>
    <property type="molecule type" value="Genomic_DNA"/>
</dbReference>
<keyword evidence="5" id="KW-0560">Oxidoreductase</keyword>
<dbReference type="Gene3D" id="4.10.450.10">
    <property type="entry name" value="Glucose Oxidase, domain 2"/>
    <property type="match status" value="1"/>
</dbReference>
<evidence type="ECO:0000256" key="3">
    <source>
        <dbReference type="ARBA" id="ARBA00022630"/>
    </source>
</evidence>
<comment type="similarity">
    <text evidence="2">Belongs to the GMC oxidoreductase family.</text>
</comment>
<dbReference type="SUPFAM" id="SSF51905">
    <property type="entry name" value="FAD/NAD(P)-binding domain"/>
    <property type="match status" value="1"/>
</dbReference>
<dbReference type="Gene3D" id="3.30.560.10">
    <property type="entry name" value="Glucose Oxidase, domain 3"/>
    <property type="match status" value="1"/>
</dbReference>
<evidence type="ECO:0000256" key="5">
    <source>
        <dbReference type="ARBA" id="ARBA00023002"/>
    </source>
</evidence>
<evidence type="ECO:0000313" key="11">
    <source>
        <dbReference type="Proteomes" id="UP000310421"/>
    </source>
</evidence>
<dbReference type="InterPro" id="IPR007867">
    <property type="entry name" value="GMC_OxRtase_C"/>
</dbReference>
<feature type="binding site" evidence="7">
    <location>
        <position position="111"/>
    </location>
    <ligand>
        <name>FAD</name>
        <dbReference type="ChEBI" id="CHEBI:57692"/>
    </ligand>
</feature>
<feature type="active site" description="Proton donor" evidence="6">
    <location>
        <position position="532"/>
    </location>
</feature>
<comment type="caution">
    <text evidence="10">The sequence shown here is derived from an EMBL/GenBank/DDBJ whole genome shotgun (WGS) entry which is preliminary data.</text>
</comment>
<dbReference type="AlphaFoldDB" id="A0A4S8ZKC1"/>
<dbReference type="SUPFAM" id="SSF54373">
    <property type="entry name" value="FAD-linked reductases, C-terminal domain"/>
    <property type="match status" value="1"/>
</dbReference>
<feature type="signal peptide" evidence="8">
    <location>
        <begin position="1"/>
        <end position="16"/>
    </location>
</feature>
<dbReference type="PROSITE" id="PS00624">
    <property type="entry name" value="GMC_OXRED_2"/>
    <property type="match status" value="1"/>
</dbReference>
<evidence type="ECO:0000256" key="1">
    <source>
        <dbReference type="ARBA" id="ARBA00001974"/>
    </source>
</evidence>
<dbReference type="Gene3D" id="3.50.50.60">
    <property type="entry name" value="FAD/NAD(P)-binding domain"/>
    <property type="match status" value="1"/>
</dbReference>
<dbReference type="GO" id="GO:0016614">
    <property type="term" value="F:oxidoreductase activity, acting on CH-OH group of donors"/>
    <property type="evidence" value="ECO:0007669"/>
    <property type="project" value="InterPro"/>
</dbReference>
<keyword evidence="4 7" id="KW-0274">FAD</keyword>
<evidence type="ECO:0000256" key="6">
    <source>
        <dbReference type="PIRSR" id="PIRSR000137-1"/>
    </source>
</evidence>
<feature type="chain" id="PRO_5044089630" evidence="8">
    <location>
        <begin position="17"/>
        <end position="596"/>
    </location>
</feature>
<dbReference type="PIRSF" id="PIRSF000137">
    <property type="entry name" value="Alcohol_oxidase"/>
    <property type="match status" value="1"/>
</dbReference>
<evidence type="ECO:0000259" key="9">
    <source>
        <dbReference type="PROSITE" id="PS00624"/>
    </source>
</evidence>
<dbReference type="PANTHER" id="PTHR11552:SF201">
    <property type="entry name" value="GLUCOSE-METHANOL-CHOLINE OXIDOREDUCTASE N-TERMINAL DOMAIN-CONTAINING PROTEIN"/>
    <property type="match status" value="1"/>
</dbReference>
<comment type="cofactor">
    <cofactor evidence="1 7">
        <name>FAD</name>
        <dbReference type="ChEBI" id="CHEBI:57692"/>
    </cofactor>
</comment>
<dbReference type="InterPro" id="IPR036188">
    <property type="entry name" value="FAD/NAD-bd_sf"/>
</dbReference>
<evidence type="ECO:0000256" key="2">
    <source>
        <dbReference type="ARBA" id="ARBA00010790"/>
    </source>
</evidence>
<gene>
    <name evidence="10" type="ORF">D6D20_01280</name>
</gene>
<reference evidence="10 11" key="1">
    <citation type="submission" date="2018-10" db="EMBL/GenBank/DDBJ databases">
        <title>Fifty Aureobasidium pullulans genomes reveal a recombining polyextremotolerant generalist.</title>
        <authorList>
            <person name="Gostincar C."/>
            <person name="Turk M."/>
            <person name="Zajc J."/>
            <person name="Gunde-Cimerman N."/>
        </authorList>
    </citation>
    <scope>NUCLEOTIDE SEQUENCE [LARGE SCALE GENOMIC DNA]</scope>
    <source>
        <strain evidence="10 11">EXF-10751</strain>
    </source>
</reference>
<dbReference type="GO" id="GO:0050660">
    <property type="term" value="F:flavin adenine dinucleotide binding"/>
    <property type="evidence" value="ECO:0007669"/>
    <property type="project" value="InterPro"/>
</dbReference>
<dbReference type="InterPro" id="IPR012132">
    <property type="entry name" value="GMC_OxRdtase"/>
</dbReference>
<dbReference type="InterPro" id="IPR000172">
    <property type="entry name" value="GMC_OxRdtase_N"/>
</dbReference>
<organism evidence="10 11">
    <name type="scientific">Aureobasidium pullulans</name>
    <name type="common">Black yeast</name>
    <name type="synonym">Pullularia pullulans</name>
    <dbReference type="NCBI Taxonomy" id="5580"/>
    <lineage>
        <taxon>Eukaryota</taxon>
        <taxon>Fungi</taxon>
        <taxon>Dikarya</taxon>
        <taxon>Ascomycota</taxon>
        <taxon>Pezizomycotina</taxon>
        <taxon>Dothideomycetes</taxon>
        <taxon>Dothideomycetidae</taxon>
        <taxon>Dothideales</taxon>
        <taxon>Saccotheciaceae</taxon>
        <taxon>Aureobasidium</taxon>
    </lineage>
</organism>
<dbReference type="Pfam" id="PF05199">
    <property type="entry name" value="GMC_oxred_C"/>
    <property type="match status" value="1"/>
</dbReference>
<dbReference type="PANTHER" id="PTHR11552">
    <property type="entry name" value="GLUCOSE-METHANOL-CHOLINE GMC OXIDOREDUCTASE"/>
    <property type="match status" value="1"/>
</dbReference>
<evidence type="ECO:0000256" key="7">
    <source>
        <dbReference type="PIRSR" id="PIRSR000137-2"/>
    </source>
</evidence>
<feature type="active site" description="Proton acceptor" evidence="6">
    <location>
        <position position="575"/>
    </location>
</feature>
<feature type="binding site" evidence="7">
    <location>
        <begin position="37"/>
        <end position="38"/>
    </location>
    <ligand>
        <name>FAD</name>
        <dbReference type="ChEBI" id="CHEBI:57692"/>
    </ligand>
</feature>
<keyword evidence="8" id="KW-0732">Signal</keyword>